<dbReference type="OrthoDB" id="2801388at2759"/>
<dbReference type="GO" id="GO:0008270">
    <property type="term" value="F:zinc ion binding"/>
    <property type="evidence" value="ECO:0007669"/>
    <property type="project" value="UniProtKB-KW"/>
</dbReference>
<accession>A0A0C9YDH9</accession>
<feature type="region of interest" description="Disordered" evidence="3">
    <location>
        <begin position="1"/>
        <end position="20"/>
    </location>
</feature>
<keyword evidence="2" id="KW-0862">Zinc</keyword>
<dbReference type="Pfam" id="PF00098">
    <property type="entry name" value="zf-CCHC"/>
    <property type="match status" value="1"/>
</dbReference>
<sequence length="181" mass="19824">MHGPESPSCGSPEASSSLRHPEDLRRFLDDIIRVATAAKSLLETCGGPLEASKSHMQPPPTSDSRSPRRIYSFCFFCGQKGHIRANCDSCKQYLAAGKCLIVKGRVVLPTGQEIPREVPGRTLKDRLARWDLGNRPKDIRNPPSSPGRLPLEDVGSLEPQAQMVSLGVSQPRLAELFYSST</sequence>
<dbReference type="SMART" id="SM00343">
    <property type="entry name" value="ZnF_C2HC"/>
    <property type="match status" value="1"/>
</dbReference>
<feature type="compositionally biased region" description="Low complexity" evidence="3">
    <location>
        <begin position="1"/>
        <end position="17"/>
    </location>
</feature>
<keyword evidence="2" id="KW-0479">Metal-binding</keyword>
<dbReference type="GO" id="GO:0003676">
    <property type="term" value="F:nucleic acid binding"/>
    <property type="evidence" value="ECO:0007669"/>
    <property type="project" value="InterPro"/>
</dbReference>
<dbReference type="PROSITE" id="PS50158">
    <property type="entry name" value="ZF_CCHC"/>
    <property type="match status" value="1"/>
</dbReference>
<keyword evidence="2" id="KW-0863">Zinc-finger</keyword>
<dbReference type="InterPro" id="IPR001878">
    <property type="entry name" value="Znf_CCHC"/>
</dbReference>
<dbReference type="HOGENOM" id="CLU_1489565_0_0_1"/>
<dbReference type="InterPro" id="IPR036875">
    <property type="entry name" value="Znf_CCHC_sf"/>
</dbReference>
<evidence type="ECO:0000313" key="5">
    <source>
        <dbReference type="EMBL" id="KIK22860.1"/>
    </source>
</evidence>
<gene>
    <name evidence="5" type="ORF">PISMIDRAFT_11323</name>
</gene>
<dbReference type="SUPFAM" id="SSF57756">
    <property type="entry name" value="Retrovirus zinc finger-like domains"/>
    <property type="match status" value="1"/>
</dbReference>
<evidence type="ECO:0000259" key="4">
    <source>
        <dbReference type="PROSITE" id="PS50158"/>
    </source>
</evidence>
<dbReference type="AlphaFoldDB" id="A0A0C9YDH9"/>
<name>A0A0C9YDH9_9AGAM</name>
<evidence type="ECO:0000256" key="3">
    <source>
        <dbReference type="SAM" id="MobiDB-lite"/>
    </source>
</evidence>
<dbReference type="Proteomes" id="UP000054018">
    <property type="component" value="Unassembled WGS sequence"/>
</dbReference>
<organism evidence="5 6">
    <name type="scientific">Pisolithus microcarpus 441</name>
    <dbReference type="NCBI Taxonomy" id="765257"/>
    <lineage>
        <taxon>Eukaryota</taxon>
        <taxon>Fungi</taxon>
        <taxon>Dikarya</taxon>
        <taxon>Basidiomycota</taxon>
        <taxon>Agaricomycotina</taxon>
        <taxon>Agaricomycetes</taxon>
        <taxon>Agaricomycetidae</taxon>
        <taxon>Boletales</taxon>
        <taxon>Sclerodermatineae</taxon>
        <taxon>Pisolithaceae</taxon>
        <taxon>Pisolithus</taxon>
    </lineage>
</organism>
<feature type="domain" description="CCHC-type" evidence="4">
    <location>
        <begin position="74"/>
        <end position="87"/>
    </location>
</feature>
<evidence type="ECO:0000256" key="2">
    <source>
        <dbReference type="PROSITE-ProRule" id="PRU00047"/>
    </source>
</evidence>
<proteinExistence type="predicted"/>
<dbReference type="EMBL" id="KN833734">
    <property type="protein sequence ID" value="KIK22860.1"/>
    <property type="molecule type" value="Genomic_DNA"/>
</dbReference>
<evidence type="ECO:0000313" key="6">
    <source>
        <dbReference type="Proteomes" id="UP000054018"/>
    </source>
</evidence>
<reference evidence="5 6" key="1">
    <citation type="submission" date="2014-04" db="EMBL/GenBank/DDBJ databases">
        <authorList>
            <consortium name="DOE Joint Genome Institute"/>
            <person name="Kuo A."/>
            <person name="Kohler A."/>
            <person name="Costa M.D."/>
            <person name="Nagy L.G."/>
            <person name="Floudas D."/>
            <person name="Copeland A."/>
            <person name="Barry K.W."/>
            <person name="Cichocki N."/>
            <person name="Veneault-Fourrey C."/>
            <person name="LaButti K."/>
            <person name="Lindquist E.A."/>
            <person name="Lipzen A."/>
            <person name="Lundell T."/>
            <person name="Morin E."/>
            <person name="Murat C."/>
            <person name="Sun H."/>
            <person name="Tunlid A."/>
            <person name="Henrissat B."/>
            <person name="Grigoriev I.V."/>
            <person name="Hibbett D.S."/>
            <person name="Martin F."/>
            <person name="Nordberg H.P."/>
            <person name="Cantor M.N."/>
            <person name="Hua S.X."/>
        </authorList>
    </citation>
    <scope>NUCLEOTIDE SEQUENCE [LARGE SCALE GENOMIC DNA]</scope>
    <source>
        <strain evidence="5 6">441</strain>
    </source>
</reference>
<dbReference type="STRING" id="765257.A0A0C9YDH9"/>
<reference evidence="6" key="2">
    <citation type="submission" date="2015-01" db="EMBL/GenBank/DDBJ databases">
        <title>Evolutionary Origins and Diversification of the Mycorrhizal Mutualists.</title>
        <authorList>
            <consortium name="DOE Joint Genome Institute"/>
            <consortium name="Mycorrhizal Genomics Consortium"/>
            <person name="Kohler A."/>
            <person name="Kuo A."/>
            <person name="Nagy L.G."/>
            <person name="Floudas D."/>
            <person name="Copeland A."/>
            <person name="Barry K.W."/>
            <person name="Cichocki N."/>
            <person name="Veneault-Fourrey C."/>
            <person name="LaButti K."/>
            <person name="Lindquist E.A."/>
            <person name="Lipzen A."/>
            <person name="Lundell T."/>
            <person name="Morin E."/>
            <person name="Murat C."/>
            <person name="Riley R."/>
            <person name="Ohm R."/>
            <person name="Sun H."/>
            <person name="Tunlid A."/>
            <person name="Henrissat B."/>
            <person name="Grigoriev I.V."/>
            <person name="Hibbett D.S."/>
            <person name="Martin F."/>
        </authorList>
    </citation>
    <scope>NUCLEOTIDE SEQUENCE [LARGE SCALE GENOMIC DNA]</scope>
    <source>
        <strain evidence="6">441</strain>
    </source>
</reference>
<keyword evidence="6" id="KW-1185">Reference proteome</keyword>
<feature type="region of interest" description="Disordered" evidence="3">
    <location>
        <begin position="133"/>
        <end position="153"/>
    </location>
</feature>
<protein>
    <recommendedName>
        <fullName evidence="4">CCHC-type domain-containing protein</fullName>
    </recommendedName>
</protein>
<evidence type="ECO:0000256" key="1">
    <source>
        <dbReference type="ARBA" id="ARBA00022664"/>
    </source>
</evidence>
<keyword evidence="1" id="KW-0507">mRNA processing</keyword>
<dbReference type="GO" id="GO:0006397">
    <property type="term" value="P:mRNA processing"/>
    <property type="evidence" value="ECO:0007669"/>
    <property type="project" value="UniProtKB-KW"/>
</dbReference>